<feature type="transmembrane region" description="Helical" evidence="1">
    <location>
        <begin position="159"/>
        <end position="181"/>
    </location>
</feature>
<reference evidence="2 3" key="1">
    <citation type="submission" date="2019-05" db="EMBL/GenBank/DDBJ databases">
        <title>Kocuria coralli sp. nov., a novel actinobacterium isolated from coral reef seawater.</title>
        <authorList>
            <person name="Li J."/>
        </authorList>
    </citation>
    <scope>NUCLEOTIDE SEQUENCE [LARGE SCALE GENOMIC DNA]</scope>
    <source>
        <strain evidence="2 3">SCSIO 13007</strain>
    </source>
</reference>
<feature type="transmembrane region" description="Helical" evidence="1">
    <location>
        <begin position="187"/>
        <end position="209"/>
    </location>
</feature>
<dbReference type="RefSeq" id="WP_158034949.1">
    <property type="nucleotide sequence ID" value="NZ_ML708632.1"/>
</dbReference>
<dbReference type="InterPro" id="IPR009339">
    <property type="entry name" value="DUF998"/>
</dbReference>
<name>A0A5J5KTF7_9MICC</name>
<dbReference type="EMBL" id="SZWF01000030">
    <property type="protein sequence ID" value="KAA9393057.1"/>
    <property type="molecule type" value="Genomic_DNA"/>
</dbReference>
<accession>A0A5J5KTF7</accession>
<feature type="transmembrane region" description="Helical" evidence="1">
    <location>
        <begin position="18"/>
        <end position="38"/>
    </location>
</feature>
<evidence type="ECO:0000256" key="1">
    <source>
        <dbReference type="SAM" id="Phobius"/>
    </source>
</evidence>
<keyword evidence="3" id="KW-1185">Reference proteome</keyword>
<feature type="transmembrane region" description="Helical" evidence="1">
    <location>
        <begin position="91"/>
        <end position="111"/>
    </location>
</feature>
<feature type="transmembrane region" description="Helical" evidence="1">
    <location>
        <begin position="58"/>
        <end position="79"/>
    </location>
</feature>
<proteinExistence type="predicted"/>
<dbReference type="AlphaFoldDB" id="A0A5J5KTF7"/>
<gene>
    <name evidence="2" type="ORF">FCK90_14110</name>
</gene>
<dbReference type="Pfam" id="PF06197">
    <property type="entry name" value="DUF998"/>
    <property type="match status" value="1"/>
</dbReference>
<evidence type="ECO:0000313" key="3">
    <source>
        <dbReference type="Proteomes" id="UP000325957"/>
    </source>
</evidence>
<organism evidence="2 3">
    <name type="scientific">Kocuria coralli</name>
    <dbReference type="NCBI Taxonomy" id="1461025"/>
    <lineage>
        <taxon>Bacteria</taxon>
        <taxon>Bacillati</taxon>
        <taxon>Actinomycetota</taxon>
        <taxon>Actinomycetes</taxon>
        <taxon>Micrococcales</taxon>
        <taxon>Micrococcaceae</taxon>
        <taxon>Kocuria</taxon>
    </lineage>
</organism>
<comment type="caution">
    <text evidence="2">The sequence shown here is derived from an EMBL/GenBank/DDBJ whole genome shotgun (WGS) entry which is preliminary data.</text>
</comment>
<keyword evidence="1" id="KW-0472">Membrane</keyword>
<protein>
    <submittedName>
        <fullName evidence="2">DUF998 domain-containing protein</fullName>
    </submittedName>
</protein>
<sequence length="220" mass="22497">MSTDSVARPRGLARHAPVLALSAACLYLLIVAALHVLQPETDPFTEPVSAYAHGRGGPALQVGIFSAGAGALALVVAIIPLLARTRSRARLALGTVTLGIYGIAQLAQAFFPIDDDGATTAIGAVHNALGNLVFFIQPVAAVLVGTTLAHLGGSRAPAVLGWLLAAMVVMVLLAANVVGFFGLAQRLYLTTAAVWVIMSAVAVRVIVALGPPPASRLTRG</sequence>
<evidence type="ECO:0000313" key="2">
    <source>
        <dbReference type="EMBL" id="KAA9393057.1"/>
    </source>
</evidence>
<keyword evidence="1" id="KW-1133">Transmembrane helix</keyword>
<dbReference type="OrthoDB" id="5193479at2"/>
<feature type="transmembrane region" description="Helical" evidence="1">
    <location>
        <begin position="131"/>
        <end position="152"/>
    </location>
</feature>
<keyword evidence="1" id="KW-0812">Transmembrane</keyword>
<dbReference type="Proteomes" id="UP000325957">
    <property type="component" value="Unassembled WGS sequence"/>
</dbReference>